<dbReference type="HOGENOM" id="CLU_000680_23_3_1"/>
<feature type="region of interest" description="Disordered" evidence="1">
    <location>
        <begin position="1176"/>
        <end position="1248"/>
    </location>
</feature>
<name>E3S4W7_PYRTT</name>
<evidence type="ECO:0000259" key="2">
    <source>
        <dbReference type="PROSITE" id="PS50878"/>
    </source>
</evidence>
<accession>E3S4W7</accession>
<dbReference type="PANTHER" id="PTHR33481:SF1">
    <property type="entry name" value="ENDONUCLEASE_EXONUCLEASE_PHOSPHATASE DOMAIN-CONTAINING PROTEIN-RELATED"/>
    <property type="match status" value="1"/>
</dbReference>
<dbReference type="Gene3D" id="3.60.10.10">
    <property type="entry name" value="Endonuclease/exonuclease/phosphatase"/>
    <property type="match status" value="1"/>
</dbReference>
<dbReference type="Pfam" id="PF14529">
    <property type="entry name" value="Exo_endo_phos_2"/>
    <property type="match status" value="1"/>
</dbReference>
<organism evidence="4">
    <name type="scientific">Pyrenophora teres f. teres (strain 0-1)</name>
    <name type="common">Barley net blotch fungus</name>
    <name type="synonym">Drechslera teres f. teres</name>
    <dbReference type="NCBI Taxonomy" id="861557"/>
    <lineage>
        <taxon>Eukaryota</taxon>
        <taxon>Fungi</taxon>
        <taxon>Dikarya</taxon>
        <taxon>Ascomycota</taxon>
        <taxon>Pezizomycotina</taxon>
        <taxon>Dothideomycetes</taxon>
        <taxon>Pleosporomycetidae</taxon>
        <taxon>Pleosporales</taxon>
        <taxon>Pleosporineae</taxon>
        <taxon>Pleosporaceae</taxon>
        <taxon>Pyrenophora</taxon>
    </lineage>
</organism>
<feature type="compositionally biased region" description="Polar residues" evidence="1">
    <location>
        <begin position="34"/>
        <end position="51"/>
    </location>
</feature>
<evidence type="ECO:0000313" key="3">
    <source>
        <dbReference type="EMBL" id="EFQ87003.1"/>
    </source>
</evidence>
<gene>
    <name evidence="3" type="ORF">PTT_17655</name>
</gene>
<dbReference type="PANTHER" id="PTHR33481">
    <property type="entry name" value="REVERSE TRANSCRIPTASE"/>
    <property type="match status" value="1"/>
</dbReference>
<dbReference type="OrthoDB" id="3935025at2759"/>
<dbReference type="Proteomes" id="UP000001067">
    <property type="component" value="Unassembled WGS sequence"/>
</dbReference>
<dbReference type="SUPFAM" id="SSF56219">
    <property type="entry name" value="DNase I-like"/>
    <property type="match status" value="1"/>
</dbReference>
<proteinExistence type="predicted"/>
<dbReference type="PROSITE" id="PS50878">
    <property type="entry name" value="RT_POL"/>
    <property type="match status" value="1"/>
</dbReference>
<evidence type="ECO:0000256" key="1">
    <source>
        <dbReference type="SAM" id="MobiDB-lite"/>
    </source>
</evidence>
<keyword evidence="4" id="KW-1185">Reference proteome</keyword>
<feature type="region of interest" description="Disordered" evidence="1">
    <location>
        <begin position="34"/>
        <end position="60"/>
    </location>
</feature>
<dbReference type="eggNOG" id="KOG1075">
    <property type="taxonomic scope" value="Eukaryota"/>
</dbReference>
<dbReference type="CDD" id="cd01650">
    <property type="entry name" value="RT_nLTR_like"/>
    <property type="match status" value="1"/>
</dbReference>
<sequence>MGTQRVQEKVLFYAAIENVDVLMLQDVVANTSQPIETQKTTPSNKSGTSARRSAKKNTFKPAVTSPGFRLVLEHAFSHRVCIYVRHDLDVSAYELVQHDDMIATFSLLTEVDWLHMHCIYNVTSKSIPTDRFKELMSAPGQHLMMGDFNMKHPWWGDRRVRNKKSRESKALHEAFKYELEICLLTQRGARTREATPGDRNRWSTIDLAFATSILAKRCTTKILNHLYVGSDHYITQVDIEMSPDRVFSERRDYSSANGAQLCNHVKERLKSFEADPLDTIAQLDESVNVLVEILAEVNQTIPVLPSTRACFTSMSPSVQEAFKAVRRRANNPNASQSPAYASEFREIELNANKLWALDKELKWNDHMARSTTNLDGTYKKYRQALRKEKTREPAHMPPVIDPKDPNIKHTNVDAKSDCLAEAILLVPTDQVEQRTVPDLPFDCDPDDLPACDQITLDQIDQLIREIPGVKSIVDGGIPNALLKLCREAIVPYLHRLFNACLKHCYHPARFKHATTCILRKPLGPYNLPKNWRPIALLCSIGKMFESVICKMLTAIAIKHNMIPETQMAFAGRTTGDALLYVETVIRAAWFKRRMVTLLGLDMSKAYDRVNRTRLLQILYEKGVPKGLIVLIRSFLSDRTTTIRMPGKSSKRRYAVNLGIPQGSPLSPLLFLFYTAPLLEKLAEPRNGKGSRFHVAFSDDLTIMEVSESVVDNCMRLSADYKICAQWAKEHNMEFNTKKFDCMHFSMVPSEAKSKRYPLIPGFVPGDQFGVALKFLGVMLDPKLKWGPHMAHVQQTKVAPLRRTFKRLFGPKFGPPMEVGTQLYRSVVFSAVTYALQVWGDFDLLPKVHQQYLETTQNMFLRIISQLYGPTEVLALHKELRMRNILVEIERLRSAALAKTTTRPVFQTICDAHNQVYDKADSDDRVLPDRRRRSRRQVPDPFFARWTRASKLAVIAKQSALEHMQRVQFTPSSANTAHQNTHGHLQRRQQPMLSVKDLMSIKLKQMGNEKADAEMESLWIAKCATRTYRTAATYMEPWGTDVFAAHKGLSRIEAINLVRLKTEFVRVAAFMFKICSTTYHPGCPCGAPWQTVYHLFARCPHLSAARRRLIEDTGHNDFYRWLTHDGAIAAKWATEYFGLVVTDWMLHYLSALDPDADPGQLPPSDCDIVAQLEKNADSAAKPTQGRKRSHQPPPPTSRHHHIERSRAAQARLRRALQKIPPRTHDAPAAHAPGVSPAHDPSRYLMPISPLTPRDTVERLTDYSAECLTQSAHDTLARSSPSPSPSPSPSRTFECFQADRFVQPKPLSFIDPFDWAIRLYF</sequence>
<dbReference type="Pfam" id="PF00078">
    <property type="entry name" value="RVT_1"/>
    <property type="match status" value="1"/>
</dbReference>
<feature type="region of interest" description="Disordered" evidence="1">
    <location>
        <begin position="1270"/>
        <end position="1289"/>
    </location>
</feature>
<dbReference type="InterPro" id="IPR036691">
    <property type="entry name" value="Endo/exonu/phosph_ase_sf"/>
</dbReference>
<dbReference type="EMBL" id="GL537210">
    <property type="protein sequence ID" value="EFQ87003.1"/>
    <property type="molecule type" value="Genomic_DNA"/>
</dbReference>
<feature type="domain" description="Reverse transcriptase" evidence="2">
    <location>
        <begin position="499"/>
        <end position="779"/>
    </location>
</feature>
<dbReference type="KEGG" id="pte:PTT_17655"/>
<dbReference type="InterPro" id="IPR000477">
    <property type="entry name" value="RT_dom"/>
</dbReference>
<dbReference type="InterPro" id="IPR005135">
    <property type="entry name" value="Endo/exonuclease/phosphatase"/>
</dbReference>
<dbReference type="SUPFAM" id="SSF56672">
    <property type="entry name" value="DNA/RNA polymerases"/>
    <property type="match status" value="1"/>
</dbReference>
<dbReference type="GO" id="GO:0003824">
    <property type="term" value="F:catalytic activity"/>
    <property type="evidence" value="ECO:0007669"/>
    <property type="project" value="InterPro"/>
</dbReference>
<dbReference type="InterPro" id="IPR043502">
    <property type="entry name" value="DNA/RNA_pol_sf"/>
</dbReference>
<protein>
    <recommendedName>
        <fullName evidence="2">Reverse transcriptase domain-containing protein</fullName>
    </recommendedName>
</protein>
<evidence type="ECO:0000313" key="4">
    <source>
        <dbReference type="Proteomes" id="UP000001067"/>
    </source>
</evidence>
<reference evidence="3 4" key="1">
    <citation type="journal article" date="2010" name="Genome Biol.">
        <title>A first genome assembly of the barley fungal pathogen Pyrenophora teres f. teres.</title>
        <authorList>
            <person name="Ellwood S.R."/>
            <person name="Liu Z."/>
            <person name="Syme R.A."/>
            <person name="Lai Z."/>
            <person name="Hane J.K."/>
            <person name="Keiper F."/>
            <person name="Moffat C.S."/>
            <person name="Oliver R.P."/>
            <person name="Friesen T.L."/>
        </authorList>
    </citation>
    <scope>NUCLEOTIDE SEQUENCE [LARGE SCALE GENOMIC DNA]</scope>
    <source>
        <strain evidence="3 4">0-1</strain>
    </source>
</reference>
<feature type="region of interest" description="Disordered" evidence="1">
    <location>
        <begin position="387"/>
        <end position="407"/>
    </location>
</feature>